<dbReference type="InterPro" id="IPR022761">
    <property type="entry name" value="Fumarate_lyase_N"/>
</dbReference>
<protein>
    <recommendedName>
        <fullName evidence="5 11">Adenylosuccinate lyase</fullName>
        <shortName evidence="12">ASL</shortName>
        <ecNumber evidence="4 11">4.3.2.2</ecNumber>
    </recommendedName>
    <alternativeName>
        <fullName evidence="9 12">Adenylosuccinase</fullName>
    </alternativeName>
</protein>
<dbReference type="GO" id="GO:0004018">
    <property type="term" value="F:N6-(1,2-dicarboxyethyl)AMP AMP-lyase (fumarate-forming) activity"/>
    <property type="evidence" value="ECO:0007669"/>
    <property type="project" value="UniProtKB-UniRule"/>
</dbReference>
<evidence type="ECO:0000256" key="1">
    <source>
        <dbReference type="ARBA" id="ARBA00004706"/>
    </source>
</evidence>
<evidence type="ECO:0000256" key="4">
    <source>
        <dbReference type="ARBA" id="ARBA00012339"/>
    </source>
</evidence>
<dbReference type="Gene3D" id="1.10.40.30">
    <property type="entry name" value="Fumarase/aspartase (C-terminal domain)"/>
    <property type="match status" value="1"/>
</dbReference>
<evidence type="ECO:0000256" key="6">
    <source>
        <dbReference type="ARBA" id="ARBA00022755"/>
    </source>
</evidence>
<dbReference type="UniPathway" id="UPA00074">
    <property type="reaction ID" value="UER00132"/>
</dbReference>
<dbReference type="UniPathway" id="UPA00075">
    <property type="reaction ID" value="UER00336"/>
</dbReference>
<dbReference type="KEGG" id="lft:FG051_02755"/>
<comment type="similarity">
    <text evidence="3 12">Belongs to the lyase 1 family. Adenylosuccinate lyase subfamily.</text>
</comment>
<evidence type="ECO:0000256" key="12">
    <source>
        <dbReference type="RuleBase" id="RU361172"/>
    </source>
</evidence>
<dbReference type="GO" id="GO:0005829">
    <property type="term" value="C:cytosol"/>
    <property type="evidence" value="ECO:0007669"/>
    <property type="project" value="TreeGrafter"/>
</dbReference>
<dbReference type="GO" id="GO:0006189">
    <property type="term" value="P:'de novo' IMP biosynthetic process"/>
    <property type="evidence" value="ECO:0007669"/>
    <property type="project" value="UniProtKB-UniPathway"/>
</dbReference>
<dbReference type="FunFam" id="1.10.40.30:FF:000007">
    <property type="entry name" value="Adenylosuccinate lyase"/>
    <property type="match status" value="1"/>
</dbReference>
<dbReference type="InterPro" id="IPR020557">
    <property type="entry name" value="Fumarate_lyase_CS"/>
</dbReference>
<dbReference type="Gene3D" id="1.10.275.10">
    <property type="entry name" value="Fumarase/aspartase (N-terminal domain)"/>
    <property type="match status" value="1"/>
</dbReference>
<dbReference type="GO" id="GO:0070626">
    <property type="term" value="F:(S)-2-(5-amino-1-(5-phospho-D-ribosyl)imidazole-4-carboxamido) succinate lyase (fumarate-forming) activity"/>
    <property type="evidence" value="ECO:0007669"/>
    <property type="project" value="TreeGrafter"/>
</dbReference>
<dbReference type="FunFam" id="1.20.200.10:FF:000008">
    <property type="entry name" value="Adenylosuccinate lyase"/>
    <property type="match status" value="1"/>
</dbReference>
<comment type="pathway">
    <text evidence="1 12">Purine metabolism; IMP biosynthesis via de novo pathway; 5-amino-1-(5-phospho-D-ribosyl)imidazole-4-carboxamide from 5-amino-1-(5-phospho-D-ribosyl)imidazole-4-carboxylate: step 2/2.</text>
</comment>
<dbReference type="InterPro" id="IPR019468">
    <property type="entry name" value="AdenyloSucc_lyase_C"/>
</dbReference>
<dbReference type="EC" id="4.3.2.2" evidence="4 11"/>
<dbReference type="FunFam" id="1.10.275.10:FF:000006">
    <property type="entry name" value="Adenylosuccinate lyase"/>
    <property type="match status" value="1"/>
</dbReference>
<dbReference type="InterPro" id="IPR004769">
    <property type="entry name" value="Pur_lyase"/>
</dbReference>
<dbReference type="SMART" id="SM00998">
    <property type="entry name" value="ADSL_C"/>
    <property type="match status" value="1"/>
</dbReference>
<dbReference type="PANTHER" id="PTHR43172">
    <property type="entry name" value="ADENYLOSUCCINATE LYASE"/>
    <property type="match status" value="1"/>
</dbReference>
<accession>A0A5B7SWM6</accession>
<dbReference type="PRINTS" id="PR00145">
    <property type="entry name" value="ARGSUCLYASE"/>
</dbReference>
<evidence type="ECO:0000256" key="9">
    <source>
        <dbReference type="ARBA" id="ARBA00030717"/>
    </source>
</evidence>
<proteinExistence type="inferred from homology"/>
<keyword evidence="6 12" id="KW-0658">Purine biosynthesis</keyword>
<organism evidence="14 15">
    <name type="scientific">Companilactobacillus futsaii</name>
    <dbReference type="NCBI Taxonomy" id="938155"/>
    <lineage>
        <taxon>Bacteria</taxon>
        <taxon>Bacillati</taxon>
        <taxon>Bacillota</taxon>
        <taxon>Bacilli</taxon>
        <taxon>Lactobacillales</taxon>
        <taxon>Lactobacillaceae</taxon>
        <taxon>Companilactobacillus</taxon>
    </lineage>
</organism>
<evidence type="ECO:0000313" key="15">
    <source>
        <dbReference type="Proteomes" id="UP000310673"/>
    </source>
</evidence>
<sequence>MIDRYVTKQMKPIWTDQNRFQAWLEVEIAAVEGWSKLGEIPAEDAKLIAQNAKFDVSEIAEIEKQTKHDVVAFTRDVSRYLGPERKWVHFGLTSTDVVDTAYGYLMKQANDIIREDLKEFLEVVKQKALKYKDTPMIGRTHGVHAEPTTFGLVLANWYSEIKRDIERFDHAAKGVEAGKISGAVGSYANVPTSVEKFVCDKLGIRPQEISTQVLPRDLHAEYIQTMALIATSIERFALEVRHLQRTEVREAEEFFAAGQKGSSAMPHKRNPIGSENVTGLARVIRGHAFTALEDVPLWHERDISHSSAERVIIPDTTELLDYILRRFTKITKDLTVFPDKMIEDMNITHGLIYSQRVLLKLVEAGYSREQAYDIVQPMTAKAWDEKKDFRTMLENDTRVTDKLSDADLDDAFDYHWHLRNVDEIFKRVGLE</sequence>
<evidence type="ECO:0000256" key="11">
    <source>
        <dbReference type="NCBIfam" id="TIGR00928"/>
    </source>
</evidence>
<evidence type="ECO:0000256" key="3">
    <source>
        <dbReference type="ARBA" id="ARBA00008273"/>
    </source>
</evidence>
<evidence type="ECO:0000256" key="8">
    <source>
        <dbReference type="ARBA" id="ARBA00024477"/>
    </source>
</evidence>
<dbReference type="AlphaFoldDB" id="A0A5B7SWM6"/>
<dbReference type="Pfam" id="PF00206">
    <property type="entry name" value="Lyase_1"/>
    <property type="match status" value="1"/>
</dbReference>
<dbReference type="NCBIfam" id="TIGR00928">
    <property type="entry name" value="purB"/>
    <property type="match status" value="1"/>
</dbReference>
<name>A0A5B7SWM6_9LACO</name>
<comment type="catalytic activity">
    <reaction evidence="10">
        <text>N(6)-(1,2-dicarboxyethyl)-AMP = fumarate + AMP</text>
        <dbReference type="Rhea" id="RHEA:16853"/>
        <dbReference type="ChEBI" id="CHEBI:29806"/>
        <dbReference type="ChEBI" id="CHEBI:57567"/>
        <dbReference type="ChEBI" id="CHEBI:456215"/>
        <dbReference type="EC" id="4.3.2.2"/>
    </reaction>
    <physiologicalReaction direction="left-to-right" evidence="10">
        <dbReference type="Rhea" id="RHEA:16854"/>
    </physiologicalReaction>
</comment>
<gene>
    <name evidence="14" type="primary">purB</name>
    <name evidence="14" type="ORF">FG051_02755</name>
</gene>
<dbReference type="InterPro" id="IPR008948">
    <property type="entry name" value="L-Aspartase-like"/>
</dbReference>
<keyword evidence="7 12" id="KW-0456">Lyase</keyword>
<dbReference type="GO" id="GO:0044208">
    <property type="term" value="P:'de novo' AMP biosynthetic process"/>
    <property type="evidence" value="ECO:0007669"/>
    <property type="project" value="UniProtKB-UniPathway"/>
</dbReference>
<dbReference type="Proteomes" id="UP000310673">
    <property type="component" value="Chromosome"/>
</dbReference>
<dbReference type="PROSITE" id="PS00163">
    <property type="entry name" value="FUMARATE_LYASES"/>
    <property type="match status" value="1"/>
</dbReference>
<dbReference type="RefSeq" id="WP_057812980.1">
    <property type="nucleotide sequence ID" value="NZ_CP040736.1"/>
</dbReference>
<dbReference type="SUPFAM" id="SSF48557">
    <property type="entry name" value="L-aspartase-like"/>
    <property type="match status" value="1"/>
</dbReference>
<comment type="pathway">
    <text evidence="2 12">Purine metabolism; AMP biosynthesis via de novo pathway; AMP from IMP: step 2/2.</text>
</comment>
<dbReference type="InterPro" id="IPR024083">
    <property type="entry name" value="Fumarase/histidase_N"/>
</dbReference>
<evidence type="ECO:0000256" key="7">
    <source>
        <dbReference type="ARBA" id="ARBA00023239"/>
    </source>
</evidence>
<evidence type="ECO:0000259" key="13">
    <source>
        <dbReference type="SMART" id="SM00998"/>
    </source>
</evidence>
<evidence type="ECO:0000256" key="5">
    <source>
        <dbReference type="ARBA" id="ARBA00017058"/>
    </source>
</evidence>
<dbReference type="PANTHER" id="PTHR43172:SF1">
    <property type="entry name" value="ADENYLOSUCCINATE LYASE"/>
    <property type="match status" value="1"/>
</dbReference>
<dbReference type="CDD" id="cd01360">
    <property type="entry name" value="Adenylsuccinate_lyase_1"/>
    <property type="match status" value="1"/>
</dbReference>
<evidence type="ECO:0000256" key="10">
    <source>
        <dbReference type="ARBA" id="ARBA00049115"/>
    </source>
</evidence>
<evidence type="ECO:0000313" key="14">
    <source>
        <dbReference type="EMBL" id="QCX24087.1"/>
    </source>
</evidence>
<evidence type="ECO:0000256" key="2">
    <source>
        <dbReference type="ARBA" id="ARBA00004734"/>
    </source>
</evidence>
<dbReference type="Gene3D" id="1.20.200.10">
    <property type="entry name" value="Fumarase/aspartase (Central domain)"/>
    <property type="match status" value="1"/>
</dbReference>
<dbReference type="PRINTS" id="PR00149">
    <property type="entry name" value="FUMRATELYASE"/>
</dbReference>
<dbReference type="EMBL" id="CP040736">
    <property type="protein sequence ID" value="QCX24087.1"/>
    <property type="molecule type" value="Genomic_DNA"/>
</dbReference>
<reference evidence="14 15" key="1">
    <citation type="submission" date="2019-05" db="EMBL/GenBank/DDBJ databases">
        <title>Genome Sequence of Lactobacillus futsaii Y97, a Potential Probiotic Strain Isolated from the Futsai of Taiwan.</title>
        <authorList>
            <person name="Du X."/>
        </authorList>
    </citation>
    <scope>NUCLEOTIDE SEQUENCE [LARGE SCALE GENOMIC DNA]</scope>
    <source>
        <strain evidence="14 15">Y97</strain>
    </source>
</reference>
<dbReference type="STRING" id="1423818.FC88_GL002072"/>
<feature type="domain" description="Adenylosuccinate lyase C-terminal" evidence="13">
    <location>
        <begin position="349"/>
        <end position="429"/>
    </location>
</feature>
<dbReference type="InterPro" id="IPR000362">
    <property type="entry name" value="Fumarate_lyase_fam"/>
</dbReference>
<dbReference type="Pfam" id="PF10397">
    <property type="entry name" value="ADSL_C"/>
    <property type="match status" value="1"/>
</dbReference>
<comment type="catalytic activity">
    <reaction evidence="8">
        <text>(2S)-2-[5-amino-1-(5-phospho-beta-D-ribosyl)imidazole-4-carboxamido]succinate = 5-amino-1-(5-phospho-beta-D-ribosyl)imidazole-4-carboxamide + fumarate</text>
        <dbReference type="Rhea" id="RHEA:23920"/>
        <dbReference type="ChEBI" id="CHEBI:29806"/>
        <dbReference type="ChEBI" id="CHEBI:58443"/>
        <dbReference type="ChEBI" id="CHEBI:58475"/>
        <dbReference type="EC" id="4.3.2.2"/>
    </reaction>
    <physiologicalReaction direction="left-to-right" evidence="8">
        <dbReference type="Rhea" id="RHEA:23921"/>
    </physiologicalReaction>
</comment>